<dbReference type="Gene3D" id="3.40.50.1240">
    <property type="entry name" value="Phosphoglycerate mutase-like"/>
    <property type="match status" value="1"/>
</dbReference>
<evidence type="ECO:0000313" key="4">
    <source>
        <dbReference type="EMBL" id="ROT43442.1"/>
    </source>
</evidence>
<dbReference type="GO" id="GO:0016791">
    <property type="term" value="F:phosphatase activity"/>
    <property type="evidence" value="ECO:0007669"/>
    <property type="project" value="TreeGrafter"/>
</dbReference>
<dbReference type="AlphaFoldDB" id="A0A3N2Q9M2"/>
<accession>A0A3N2Q9M2</accession>
<dbReference type="STRING" id="1314773.A0A3N2Q9M2"/>
<dbReference type="PANTHER" id="PTHR11567">
    <property type="entry name" value="ACID PHOSPHATASE-RELATED"/>
    <property type="match status" value="1"/>
</dbReference>
<evidence type="ECO:0000313" key="5">
    <source>
        <dbReference type="Proteomes" id="UP000272025"/>
    </source>
</evidence>
<dbReference type="EMBL" id="ML119051">
    <property type="protein sequence ID" value="ROT43442.1"/>
    <property type="molecule type" value="Genomic_DNA"/>
</dbReference>
<reference evidence="4 5" key="1">
    <citation type="journal article" date="2018" name="Mol. Ecol.">
        <title>The obligate alkalophilic soda-lake fungus Sodiomyces alkalinus has shifted to a protein diet.</title>
        <authorList>
            <person name="Grum-Grzhimaylo A.A."/>
            <person name="Falkoski D.L."/>
            <person name="van den Heuvel J."/>
            <person name="Valero-Jimenez C.A."/>
            <person name="Min B."/>
            <person name="Choi I.G."/>
            <person name="Lipzen A."/>
            <person name="Daum C.G."/>
            <person name="Aanen D.K."/>
            <person name="Tsang A."/>
            <person name="Henrissat B."/>
            <person name="Bilanenko E.N."/>
            <person name="de Vries R.P."/>
            <person name="van Kan J.A.L."/>
            <person name="Grigoriev I.V."/>
            <person name="Debets A.J.M."/>
        </authorList>
    </citation>
    <scope>NUCLEOTIDE SEQUENCE [LARGE SCALE GENOMIC DNA]</scope>
    <source>
        <strain evidence="4 5">F11</strain>
    </source>
</reference>
<dbReference type="Pfam" id="PF00328">
    <property type="entry name" value="His_Phos_2"/>
    <property type="match status" value="1"/>
</dbReference>
<dbReference type="SUPFAM" id="SSF53254">
    <property type="entry name" value="Phosphoglycerate mutase-like"/>
    <property type="match status" value="1"/>
</dbReference>
<keyword evidence="3" id="KW-0812">Transmembrane</keyword>
<evidence type="ECO:0000256" key="1">
    <source>
        <dbReference type="ARBA" id="ARBA00005375"/>
    </source>
</evidence>
<dbReference type="InterPro" id="IPR000560">
    <property type="entry name" value="His_Pase_clade-2"/>
</dbReference>
<proteinExistence type="inferred from homology"/>
<feature type="region of interest" description="Disordered" evidence="2">
    <location>
        <begin position="686"/>
        <end position="720"/>
    </location>
</feature>
<sequence>MNSSLIIRQMGTTVLLLANSGSRNMGHGCHPLAHVVIPCPYLKSIERPVATIVASGYKAVSFWAKFGPSTVKASKHIPQQSSLAHKTTKDLPLPSAPPSRPSRIWRLSFSFLYRFALSPYENAIGTFAMASLAQVSSNPTVWGSVAMVMQGETTPMYENVTSALTPRGAHQMYRQGAYFRSHYLVTDESLGDGRNQAAARPIRGIQGHAIDNSQLSILTGTDRHAIAGAGAFLQGLYPPVEDAFLDADMSYDAASDSSVNFPLQGYQYPAVNALSTSEENSIFLQGHVGCTEWYKAVDQLLSDPTFENQHLTSLEPYEMIFSRPPLNGTIPARLDVFHNPYAVYDYVSYLYHHNRTVYEGMQDRIFQEPSMSFIERNALQHELALNADATLSDATTDNPIRTIAGQTFAQGVLDALDNVIKSNGSTQKLTVMFASYHPFLAFFSLAQLNRKFLDPSSPFTTFPTPGAAMAFELIGDEPDRPSAFPSEDNLWVRFLYRRDVNESSHLRAESLFAMPRSDFTMPLATFRSEMSKFAVDVSTWCDTCGSPLQFCVARRDLVSGNYCQGCPSYDGGRSKGHIIAGFVGAGITLAVLLLILCLGRAIDCMRHNRGGGLVSSGIWGFSSGTRQGIKSAEKRASDVDLAVSRHGTRHERGGSWELRGGPALGMRAATAVSPVSGDHAVGLSKSASWTGRTREVQDDGQSMMSDDITLASPVHPHEGV</sequence>
<comment type="similarity">
    <text evidence="1">Belongs to the histidine acid phosphatase family.</text>
</comment>
<feature type="transmembrane region" description="Helical" evidence="3">
    <location>
        <begin position="578"/>
        <end position="599"/>
    </location>
</feature>
<gene>
    <name evidence="4" type="ORF">SODALDRAFT_355649</name>
</gene>
<dbReference type="RefSeq" id="XP_028471248.1">
    <property type="nucleotide sequence ID" value="XM_028613836.1"/>
</dbReference>
<dbReference type="GeneID" id="39582314"/>
<protein>
    <submittedName>
        <fullName evidence="4">Phosphoglycerate mutase-like protein</fullName>
    </submittedName>
</protein>
<organism evidence="4 5">
    <name type="scientific">Sodiomyces alkalinus (strain CBS 110278 / VKM F-3762 / F11)</name>
    <name type="common">Alkaliphilic filamentous fungus</name>
    <dbReference type="NCBI Taxonomy" id="1314773"/>
    <lineage>
        <taxon>Eukaryota</taxon>
        <taxon>Fungi</taxon>
        <taxon>Dikarya</taxon>
        <taxon>Ascomycota</taxon>
        <taxon>Pezizomycotina</taxon>
        <taxon>Sordariomycetes</taxon>
        <taxon>Hypocreomycetidae</taxon>
        <taxon>Glomerellales</taxon>
        <taxon>Plectosphaerellaceae</taxon>
        <taxon>Sodiomyces</taxon>
    </lineage>
</organism>
<dbReference type="InterPro" id="IPR050645">
    <property type="entry name" value="Histidine_acid_phosphatase"/>
</dbReference>
<name>A0A3N2Q9M2_SODAK</name>
<keyword evidence="3" id="KW-1133">Transmembrane helix</keyword>
<feature type="region of interest" description="Disordered" evidence="2">
    <location>
        <begin position="77"/>
        <end position="97"/>
    </location>
</feature>
<evidence type="ECO:0000256" key="2">
    <source>
        <dbReference type="SAM" id="MobiDB-lite"/>
    </source>
</evidence>
<keyword evidence="5" id="KW-1185">Reference proteome</keyword>
<dbReference type="OrthoDB" id="258392at2759"/>
<dbReference type="PANTHER" id="PTHR11567:SF127">
    <property type="entry name" value="HISTIDINE ACID PHOSPHATASE"/>
    <property type="match status" value="1"/>
</dbReference>
<dbReference type="Proteomes" id="UP000272025">
    <property type="component" value="Unassembled WGS sequence"/>
</dbReference>
<dbReference type="InterPro" id="IPR029033">
    <property type="entry name" value="His_PPase_superfam"/>
</dbReference>
<evidence type="ECO:0000256" key="3">
    <source>
        <dbReference type="SAM" id="Phobius"/>
    </source>
</evidence>
<keyword evidence="3" id="KW-0472">Membrane</keyword>